<proteinExistence type="predicted"/>
<feature type="compositionally biased region" description="Low complexity" evidence="1">
    <location>
        <begin position="148"/>
        <end position="164"/>
    </location>
</feature>
<gene>
    <name evidence="4" type="ORF">MMSR116_14505</name>
</gene>
<protein>
    <submittedName>
        <fullName evidence="4">DUF305 domain-containing protein</fullName>
    </submittedName>
</protein>
<evidence type="ECO:0000256" key="1">
    <source>
        <dbReference type="SAM" id="MobiDB-lite"/>
    </source>
</evidence>
<dbReference type="AlphaFoldDB" id="A0A6B9FML0"/>
<dbReference type="InterPro" id="IPR005183">
    <property type="entry name" value="DUF305_CopM-like"/>
</dbReference>
<dbReference type="OrthoDB" id="7371803at2"/>
<organism evidence="4 5">
    <name type="scientific">Methylobacterium mesophilicum SR1.6/6</name>
    <dbReference type="NCBI Taxonomy" id="908290"/>
    <lineage>
        <taxon>Bacteria</taxon>
        <taxon>Pseudomonadati</taxon>
        <taxon>Pseudomonadota</taxon>
        <taxon>Alphaproteobacteria</taxon>
        <taxon>Hyphomicrobiales</taxon>
        <taxon>Methylobacteriaceae</taxon>
        <taxon>Methylobacterium</taxon>
    </lineage>
</organism>
<dbReference type="InterPro" id="IPR042230">
    <property type="entry name" value="CusF_sf"/>
</dbReference>
<dbReference type="Proteomes" id="UP000012488">
    <property type="component" value="Chromosome"/>
</dbReference>
<name>A0A6B9FML0_9HYPH</name>
<reference evidence="4 5" key="1">
    <citation type="journal article" date="2012" name="Genet. Mol. Biol.">
        <title>Analysis of 16S rRNA and mxaF genes revealing insights into Methylobacterium niche-specific plant association.</title>
        <authorList>
            <person name="Dourado M.N."/>
            <person name="Andreote F.D."/>
            <person name="Dini-Andreote F."/>
            <person name="Conti R."/>
            <person name="Araujo J.M."/>
            <person name="Araujo W.L."/>
        </authorList>
    </citation>
    <scope>NUCLEOTIDE SEQUENCE [LARGE SCALE GENOMIC DNA]</scope>
    <source>
        <strain evidence="4 5">SR1.6/6</strain>
    </source>
</reference>
<dbReference type="Pfam" id="PF11604">
    <property type="entry name" value="CusF_Ec"/>
    <property type="match status" value="1"/>
</dbReference>
<feature type="chain" id="PRO_5025490111" evidence="2">
    <location>
        <begin position="25"/>
        <end position="236"/>
    </location>
</feature>
<evidence type="ECO:0000313" key="4">
    <source>
        <dbReference type="EMBL" id="QGY02956.1"/>
    </source>
</evidence>
<dbReference type="RefSeq" id="WP_010682444.1">
    <property type="nucleotide sequence ID" value="NZ_CP043538.1"/>
</dbReference>
<accession>A0A6B9FML0</accession>
<sequence length="236" mass="25322">MRRLILSAALAAALVGPVPEPAGAQPAKGAPAALERARETMANRFRDTKLTGDPDRDFAELLIASYEETLFLAKTQLDYGGDRQLRETAQKIQDEQQARIDALKQWLVRSREAGYRPQPNQTPSGEGPLDRQAKGAPAQARPEPPPAEKAASQPAAPASPSNAPLVAGTVKKVDDAAGKVTLDHETIPNIGMDAMTMAYKVQDPAMLKGLKPGERVRFSADRVNGSIAVTRIQKAK</sequence>
<keyword evidence="2" id="KW-0732">Signal</keyword>
<feature type="region of interest" description="Disordered" evidence="1">
    <location>
        <begin position="111"/>
        <end position="164"/>
    </location>
</feature>
<feature type="domain" description="DUF305" evidence="3">
    <location>
        <begin position="33"/>
        <end position="107"/>
    </location>
</feature>
<dbReference type="InterPro" id="IPR012347">
    <property type="entry name" value="Ferritin-like"/>
</dbReference>
<dbReference type="EMBL" id="CP043538">
    <property type="protein sequence ID" value="QGY02956.1"/>
    <property type="molecule type" value="Genomic_DNA"/>
</dbReference>
<evidence type="ECO:0000313" key="5">
    <source>
        <dbReference type="Proteomes" id="UP000012488"/>
    </source>
</evidence>
<evidence type="ECO:0000256" key="2">
    <source>
        <dbReference type="SAM" id="SignalP"/>
    </source>
</evidence>
<evidence type="ECO:0000259" key="3">
    <source>
        <dbReference type="Pfam" id="PF03713"/>
    </source>
</evidence>
<reference evidence="4 5" key="2">
    <citation type="journal article" date="2013" name="Genome Announc.">
        <title>Draft Genome Sequence of Methylobacterium mesophilicum Strain SR1.6/6, Isolated from Citrus sinensis.</title>
        <authorList>
            <person name="Marinho Almeida D."/>
            <person name="Dini-Andreote F."/>
            <person name="Camargo Neves A.A."/>
            <person name="Juca Ramos R.T."/>
            <person name="Andreote F.D."/>
            <person name="Carneiro A.R."/>
            <person name="Oliveira de Souza Lima A."/>
            <person name="Caracciolo Gomes de Sa P.H."/>
            <person name="Ribeiro Barbosa M.S."/>
            <person name="Araujo W.L."/>
            <person name="Silva A."/>
        </authorList>
    </citation>
    <scope>NUCLEOTIDE SEQUENCE [LARGE SCALE GENOMIC DNA]</scope>
    <source>
        <strain evidence="4 5">SR1.6/6</strain>
    </source>
</reference>
<dbReference type="Pfam" id="PF03713">
    <property type="entry name" value="DUF305"/>
    <property type="match status" value="1"/>
</dbReference>
<dbReference type="Gene3D" id="1.20.1260.10">
    <property type="match status" value="1"/>
</dbReference>
<feature type="signal peptide" evidence="2">
    <location>
        <begin position="1"/>
        <end position="24"/>
    </location>
</feature>
<dbReference type="Gene3D" id="2.40.50.320">
    <property type="entry name" value="Copper binding periplasmic protein CusF"/>
    <property type="match status" value="1"/>
</dbReference>
<dbReference type="InterPro" id="IPR021647">
    <property type="entry name" value="CusF_Ec"/>
</dbReference>
<dbReference type="KEGG" id="mmes:MMSR116_14505"/>